<evidence type="ECO:0000313" key="5">
    <source>
        <dbReference type="EMBL" id="ALV30616.1"/>
    </source>
</evidence>
<dbReference type="Pfam" id="PF00392">
    <property type="entry name" value="GntR"/>
    <property type="match status" value="1"/>
</dbReference>
<dbReference type="InterPro" id="IPR036388">
    <property type="entry name" value="WH-like_DNA-bd_sf"/>
</dbReference>
<keyword evidence="3" id="KW-0804">Transcription</keyword>
<dbReference type="SUPFAM" id="SSF46785">
    <property type="entry name" value="Winged helix' DNA-binding domain"/>
    <property type="match status" value="1"/>
</dbReference>
<dbReference type="SMART" id="SM00345">
    <property type="entry name" value="HTH_GNTR"/>
    <property type="match status" value="1"/>
</dbReference>
<dbReference type="KEGG" id="pphr:APZ00_24350"/>
<dbReference type="GO" id="GO:0003700">
    <property type="term" value="F:DNA-binding transcription factor activity"/>
    <property type="evidence" value="ECO:0007669"/>
    <property type="project" value="InterPro"/>
</dbReference>
<dbReference type="SMART" id="SM00895">
    <property type="entry name" value="FCD"/>
    <property type="match status" value="1"/>
</dbReference>
<dbReference type="PANTHER" id="PTHR43537:SF39">
    <property type="entry name" value="HTH-TYPE TRANSCRIPTIONAL REGULATOR MCBR"/>
    <property type="match status" value="1"/>
</dbReference>
<evidence type="ECO:0000256" key="2">
    <source>
        <dbReference type="ARBA" id="ARBA00023125"/>
    </source>
</evidence>
<dbReference type="SUPFAM" id="SSF48008">
    <property type="entry name" value="GntR ligand-binding domain-like"/>
    <property type="match status" value="1"/>
</dbReference>
<dbReference type="Gene3D" id="1.20.120.530">
    <property type="entry name" value="GntR ligand-binding domain-like"/>
    <property type="match status" value="1"/>
</dbReference>
<dbReference type="InterPro" id="IPR036390">
    <property type="entry name" value="WH_DNA-bd_sf"/>
</dbReference>
<proteinExistence type="predicted"/>
<evidence type="ECO:0000259" key="4">
    <source>
        <dbReference type="PROSITE" id="PS50949"/>
    </source>
</evidence>
<dbReference type="InterPro" id="IPR011711">
    <property type="entry name" value="GntR_C"/>
</dbReference>
<dbReference type="Pfam" id="PF07729">
    <property type="entry name" value="FCD"/>
    <property type="match status" value="1"/>
</dbReference>
<reference evidence="5 6" key="1">
    <citation type="submission" date="2015-10" db="EMBL/GenBank/DDBJ databases">
        <title>The world's first case of liver abscess caused by Pannonibacter phragmitetus.</title>
        <authorList>
            <person name="Ming D."/>
            <person name="Wang M."/>
            <person name="Zhou Y."/>
            <person name="Jiang T."/>
            <person name="Hu S."/>
        </authorList>
    </citation>
    <scope>NUCLEOTIDE SEQUENCE [LARGE SCALE GENOMIC DNA]</scope>
    <source>
        <strain evidence="5 6">31801</strain>
        <plasmid evidence="6">Plasmid p.p-1</plasmid>
    </source>
</reference>
<feature type="domain" description="HTH gntR-type" evidence="4">
    <location>
        <begin position="12"/>
        <end position="79"/>
    </location>
</feature>
<sequence length="217" mass="24120">MTAPRIARIDQSKLRENVYFALRDAFTSGGFAPGDTVSLRDLAEQLGTSMTPVREAVRRLVAEGALVDTPSRTLQVPPFDANRMQDLKRARLALETLVLDLAMDRMTGQTVAELEAVLNAPPAPDRTVPDLKQNYDFHFTLYRASQSEVLVPLVEGLWVQYGAYLNLIIKSEDALRMPEHKHHEEIIAALKAGDREAAKAALVNDIERSFRVIIPSA</sequence>
<dbReference type="GO" id="GO:0003677">
    <property type="term" value="F:DNA binding"/>
    <property type="evidence" value="ECO:0007669"/>
    <property type="project" value="UniProtKB-KW"/>
</dbReference>
<gene>
    <name evidence="5" type="ORF">APZ00_24350</name>
</gene>
<geneLocation type="plasmid" evidence="5 6">
    <name>p.p-1</name>
</geneLocation>
<evidence type="ECO:0000256" key="3">
    <source>
        <dbReference type="ARBA" id="ARBA00023163"/>
    </source>
</evidence>
<organism evidence="5 6">
    <name type="scientific">Pannonibacter phragmitetus</name>
    <dbReference type="NCBI Taxonomy" id="121719"/>
    <lineage>
        <taxon>Bacteria</taxon>
        <taxon>Pseudomonadati</taxon>
        <taxon>Pseudomonadota</taxon>
        <taxon>Alphaproteobacteria</taxon>
        <taxon>Hyphomicrobiales</taxon>
        <taxon>Stappiaceae</taxon>
        <taxon>Pannonibacter</taxon>
    </lineage>
</organism>
<keyword evidence="1" id="KW-0805">Transcription regulation</keyword>
<protein>
    <submittedName>
        <fullName evidence="5">Transcriptional regulator</fullName>
    </submittedName>
</protein>
<dbReference type="RefSeq" id="WP_058901127.1">
    <property type="nucleotide sequence ID" value="NZ_CP013069.1"/>
</dbReference>
<name>A0A0U3NCH2_9HYPH</name>
<dbReference type="AlphaFoldDB" id="A0A0U3NCH2"/>
<dbReference type="PANTHER" id="PTHR43537">
    <property type="entry name" value="TRANSCRIPTIONAL REGULATOR, GNTR FAMILY"/>
    <property type="match status" value="1"/>
</dbReference>
<dbReference type="PROSITE" id="PS50949">
    <property type="entry name" value="HTH_GNTR"/>
    <property type="match status" value="1"/>
</dbReference>
<dbReference type="EMBL" id="CP013069">
    <property type="protein sequence ID" value="ALV30616.1"/>
    <property type="molecule type" value="Genomic_DNA"/>
</dbReference>
<dbReference type="InterPro" id="IPR000524">
    <property type="entry name" value="Tscrpt_reg_HTH_GntR"/>
</dbReference>
<dbReference type="Proteomes" id="UP000064921">
    <property type="component" value="Plasmid p.p-1"/>
</dbReference>
<accession>A0A0U3NCH2</accession>
<keyword evidence="5" id="KW-0614">Plasmid</keyword>
<evidence type="ECO:0000313" key="6">
    <source>
        <dbReference type="Proteomes" id="UP000064921"/>
    </source>
</evidence>
<dbReference type="Gene3D" id="1.10.10.10">
    <property type="entry name" value="Winged helix-like DNA-binding domain superfamily/Winged helix DNA-binding domain"/>
    <property type="match status" value="1"/>
</dbReference>
<keyword evidence="6" id="KW-1185">Reference proteome</keyword>
<keyword evidence="2" id="KW-0238">DNA-binding</keyword>
<evidence type="ECO:0000256" key="1">
    <source>
        <dbReference type="ARBA" id="ARBA00023015"/>
    </source>
</evidence>
<dbReference type="InterPro" id="IPR008920">
    <property type="entry name" value="TF_FadR/GntR_C"/>
</dbReference>